<dbReference type="Proteomes" id="UP000273044">
    <property type="component" value="Chromosome"/>
</dbReference>
<evidence type="ECO:0000256" key="17">
    <source>
        <dbReference type="ARBA" id="ARBA00041185"/>
    </source>
</evidence>
<organism evidence="24 25">
    <name type="scientific">Arachnia propionica</name>
    <dbReference type="NCBI Taxonomy" id="1750"/>
    <lineage>
        <taxon>Bacteria</taxon>
        <taxon>Bacillati</taxon>
        <taxon>Actinomycetota</taxon>
        <taxon>Actinomycetes</taxon>
        <taxon>Propionibacteriales</taxon>
        <taxon>Propionibacteriaceae</taxon>
        <taxon>Arachnia</taxon>
    </lineage>
</organism>
<feature type="transmembrane region" description="Helical" evidence="22">
    <location>
        <begin position="60"/>
        <end position="79"/>
    </location>
</feature>
<evidence type="ECO:0000256" key="22">
    <source>
        <dbReference type="SAM" id="Phobius"/>
    </source>
</evidence>
<comment type="pathway">
    <text evidence="2">Cell wall biogenesis; peptidoglycan biosynthesis.</text>
</comment>
<feature type="transmembrane region" description="Helical" evidence="22">
    <location>
        <begin position="28"/>
        <end position="54"/>
    </location>
</feature>
<dbReference type="GO" id="GO:0032153">
    <property type="term" value="C:cell division site"/>
    <property type="evidence" value="ECO:0007669"/>
    <property type="project" value="TreeGrafter"/>
</dbReference>
<evidence type="ECO:0000256" key="16">
    <source>
        <dbReference type="ARBA" id="ARBA00038053"/>
    </source>
</evidence>
<name>A0A3N4D2F9_9ACTN</name>
<dbReference type="GeneID" id="64407319"/>
<evidence type="ECO:0000256" key="11">
    <source>
        <dbReference type="ARBA" id="ARBA00023136"/>
    </source>
</evidence>
<keyword evidence="3" id="KW-1003">Cell membrane</keyword>
<evidence type="ECO:0000313" key="24">
    <source>
        <dbReference type="EMBL" id="VEH70564.1"/>
    </source>
</evidence>
<evidence type="ECO:0000313" key="23">
    <source>
        <dbReference type="EMBL" id="QUC12285.1"/>
    </source>
</evidence>
<sequence length="409" mass="43555">MAKAPSAGRSSGNVVRALTRSPMADHHLIVFATVILTAIGEMMVLSSSSVLALVQGESPYYYMIRQLIFLVVGLLLMIPVSRMKPETLRKLAAPAWAAAVLGLILVQTPLGYETNGNRNWIRIGGLLTIQPSEFAKLVLVLWAAALFHNKRRRLKEPAQLLLPFIPGALALLGLILAGRDLGTGLIFGAMIFSLLFFVGTSLRILVPSLLAAIGVVLVLVMGSENRMARFMAFFDPQANPDLASQPLSALYALASGGWWGLGLGAGKQKWGGLKDGAHTDFVFAVLGEELGLFGVLLVIGLFALLMRSGFQVALKSDKLFNRIAASGVTAWFLLQAIVNIMVVMNLLPVLGVPLPFISSGGSALMANLLAVAVLLSCARDTPDARAYLENRRRGAGPRMTSVLAAGGNS</sequence>
<evidence type="ECO:0000256" key="19">
    <source>
        <dbReference type="ARBA" id="ARBA00044770"/>
    </source>
</evidence>
<dbReference type="InterPro" id="IPR001182">
    <property type="entry name" value="FtsW/RodA"/>
</dbReference>
<evidence type="ECO:0000256" key="15">
    <source>
        <dbReference type="ARBA" id="ARBA00033270"/>
    </source>
</evidence>
<evidence type="ECO:0000256" key="3">
    <source>
        <dbReference type="ARBA" id="ARBA00022475"/>
    </source>
</evidence>
<evidence type="ECO:0000256" key="1">
    <source>
        <dbReference type="ARBA" id="ARBA00004651"/>
    </source>
</evidence>
<keyword evidence="7 22" id="KW-0812">Transmembrane</keyword>
<evidence type="ECO:0000256" key="7">
    <source>
        <dbReference type="ARBA" id="ARBA00022692"/>
    </source>
</evidence>
<evidence type="ECO:0000256" key="21">
    <source>
        <dbReference type="ARBA" id="ARBA00049966"/>
    </source>
</evidence>
<dbReference type="RefSeq" id="WP_014846923.1">
    <property type="nucleotide sequence ID" value="NZ_CAURRE010000001.1"/>
</dbReference>
<dbReference type="OrthoDB" id="9812661at2"/>
<dbReference type="EMBL" id="CP072385">
    <property type="protein sequence ID" value="QUC12285.1"/>
    <property type="molecule type" value="Genomic_DNA"/>
</dbReference>
<gene>
    <name evidence="24" type="primary">ftsW_1</name>
    <name evidence="23" type="synonym">ftsW</name>
    <name evidence="23" type="ORF">J5A53_06275</name>
    <name evidence="24" type="ORF">NCTC12967_01865</name>
</gene>
<feature type="transmembrane region" description="Helical" evidence="22">
    <location>
        <begin position="281"/>
        <end position="306"/>
    </location>
</feature>
<feature type="transmembrane region" description="Helical" evidence="22">
    <location>
        <begin position="190"/>
        <end position="221"/>
    </location>
</feature>
<evidence type="ECO:0000256" key="18">
    <source>
        <dbReference type="ARBA" id="ARBA00041418"/>
    </source>
</evidence>
<comment type="catalytic activity">
    <reaction evidence="20">
        <text>[GlcNAc-(1-&gt;4)-Mur2Ac(oyl-L-Ala-gamma-D-Glu-L-Lys-D-Ala-D-Ala)](n)-di-trans,octa-cis-undecaprenyl diphosphate + beta-D-GlcNAc-(1-&gt;4)-Mur2Ac(oyl-L-Ala-gamma-D-Glu-L-Lys-D-Ala-D-Ala)-di-trans,octa-cis-undecaprenyl diphosphate = [GlcNAc-(1-&gt;4)-Mur2Ac(oyl-L-Ala-gamma-D-Glu-L-Lys-D-Ala-D-Ala)](n+1)-di-trans,octa-cis-undecaprenyl diphosphate + di-trans,octa-cis-undecaprenyl diphosphate + H(+)</text>
        <dbReference type="Rhea" id="RHEA:23708"/>
        <dbReference type="Rhea" id="RHEA-COMP:9602"/>
        <dbReference type="Rhea" id="RHEA-COMP:9603"/>
        <dbReference type="ChEBI" id="CHEBI:15378"/>
        <dbReference type="ChEBI" id="CHEBI:58405"/>
        <dbReference type="ChEBI" id="CHEBI:60033"/>
        <dbReference type="ChEBI" id="CHEBI:78435"/>
        <dbReference type="EC" id="2.4.99.28"/>
    </reaction>
</comment>
<dbReference type="GO" id="GO:0005886">
    <property type="term" value="C:plasma membrane"/>
    <property type="evidence" value="ECO:0007669"/>
    <property type="project" value="UniProtKB-SubCell"/>
</dbReference>
<dbReference type="GO" id="GO:0071555">
    <property type="term" value="P:cell wall organization"/>
    <property type="evidence" value="ECO:0007669"/>
    <property type="project" value="UniProtKB-KW"/>
</dbReference>
<dbReference type="Pfam" id="PF01098">
    <property type="entry name" value="FTSW_RODA_SPOVE"/>
    <property type="match status" value="1"/>
</dbReference>
<keyword evidence="6" id="KW-0808">Transferase</keyword>
<dbReference type="NCBIfam" id="TIGR02614">
    <property type="entry name" value="ftsW"/>
    <property type="match status" value="1"/>
</dbReference>
<keyword evidence="25" id="KW-1185">Reference proteome</keyword>
<feature type="transmembrane region" description="Helical" evidence="22">
    <location>
        <begin position="132"/>
        <end position="148"/>
    </location>
</feature>
<dbReference type="GO" id="GO:0051301">
    <property type="term" value="P:cell division"/>
    <property type="evidence" value="ECO:0007669"/>
    <property type="project" value="UniProtKB-KW"/>
</dbReference>
<dbReference type="PANTHER" id="PTHR30474">
    <property type="entry name" value="CELL CYCLE PROTEIN"/>
    <property type="match status" value="1"/>
</dbReference>
<reference evidence="23" key="2">
    <citation type="submission" date="2021-03" db="EMBL/GenBank/DDBJ databases">
        <title>Human Oral Microbial Genomes.</title>
        <authorList>
            <person name="Johnston C.D."/>
            <person name="Chen T."/>
            <person name="Dewhirst F.E."/>
        </authorList>
    </citation>
    <scope>NUCLEOTIDE SEQUENCE</scope>
    <source>
        <strain evidence="23">F0714</strain>
    </source>
</reference>
<feature type="transmembrane region" description="Helical" evidence="22">
    <location>
        <begin position="160"/>
        <end position="178"/>
    </location>
</feature>
<comment type="function">
    <text evidence="21">Peptidoglycan polymerase that is essential for cell division.</text>
</comment>
<accession>A0A3N4D2F9</accession>
<evidence type="ECO:0000256" key="14">
    <source>
        <dbReference type="ARBA" id="ARBA00032370"/>
    </source>
</evidence>
<dbReference type="GO" id="GO:0008360">
    <property type="term" value="P:regulation of cell shape"/>
    <property type="evidence" value="ECO:0007669"/>
    <property type="project" value="UniProtKB-KW"/>
</dbReference>
<feature type="transmembrane region" description="Helical" evidence="22">
    <location>
        <begin position="91"/>
        <end position="112"/>
    </location>
</feature>
<keyword evidence="13" id="KW-0961">Cell wall biogenesis/degradation</keyword>
<dbReference type="OMA" id="YGEFHFF"/>
<evidence type="ECO:0000256" key="8">
    <source>
        <dbReference type="ARBA" id="ARBA00022960"/>
    </source>
</evidence>
<evidence type="ECO:0000256" key="4">
    <source>
        <dbReference type="ARBA" id="ARBA00022618"/>
    </source>
</evidence>
<evidence type="ECO:0000256" key="9">
    <source>
        <dbReference type="ARBA" id="ARBA00022984"/>
    </source>
</evidence>
<keyword evidence="10 22" id="KW-1133">Transmembrane helix</keyword>
<dbReference type="EMBL" id="LR134406">
    <property type="protein sequence ID" value="VEH70564.1"/>
    <property type="molecule type" value="Genomic_DNA"/>
</dbReference>
<keyword evidence="4 24" id="KW-0132">Cell division</keyword>
<dbReference type="InterPro" id="IPR013437">
    <property type="entry name" value="FtsW"/>
</dbReference>
<dbReference type="GO" id="GO:0015648">
    <property type="term" value="F:lipid-linked peptidoglycan transporter activity"/>
    <property type="evidence" value="ECO:0007669"/>
    <property type="project" value="TreeGrafter"/>
</dbReference>
<keyword evidence="8" id="KW-0133">Cell shape</keyword>
<evidence type="ECO:0000256" key="13">
    <source>
        <dbReference type="ARBA" id="ARBA00023316"/>
    </source>
</evidence>
<dbReference type="EC" id="2.4.99.28" evidence="19"/>
<dbReference type="Proteomes" id="UP000677180">
    <property type="component" value="Chromosome"/>
</dbReference>
<keyword evidence="12" id="KW-0131">Cell cycle</keyword>
<protein>
    <recommendedName>
        <fullName evidence="17">Probable peptidoglycan glycosyltransferase FtsW</fullName>
        <ecNumber evidence="19">2.4.99.28</ecNumber>
    </recommendedName>
    <alternativeName>
        <fullName evidence="18">Cell division protein FtsW</fullName>
    </alternativeName>
    <alternativeName>
        <fullName evidence="15">Cell wall polymerase</fullName>
    </alternativeName>
    <alternativeName>
        <fullName evidence="14">Peptidoglycan polymerase</fullName>
    </alternativeName>
</protein>
<evidence type="ECO:0000256" key="10">
    <source>
        <dbReference type="ARBA" id="ARBA00022989"/>
    </source>
</evidence>
<evidence type="ECO:0000256" key="20">
    <source>
        <dbReference type="ARBA" id="ARBA00049902"/>
    </source>
</evidence>
<evidence type="ECO:0000256" key="2">
    <source>
        <dbReference type="ARBA" id="ARBA00004752"/>
    </source>
</evidence>
<proteinExistence type="inferred from homology"/>
<feature type="transmembrane region" description="Helical" evidence="22">
    <location>
        <begin position="327"/>
        <end position="350"/>
    </location>
</feature>
<dbReference type="GO" id="GO:0008955">
    <property type="term" value="F:peptidoglycan glycosyltransferase activity"/>
    <property type="evidence" value="ECO:0007669"/>
    <property type="project" value="UniProtKB-EC"/>
</dbReference>
<dbReference type="PANTHER" id="PTHR30474:SF2">
    <property type="entry name" value="PEPTIDOGLYCAN GLYCOSYLTRANSFERASE FTSW-RELATED"/>
    <property type="match status" value="1"/>
</dbReference>
<dbReference type="GO" id="GO:0009252">
    <property type="term" value="P:peptidoglycan biosynthetic process"/>
    <property type="evidence" value="ECO:0007669"/>
    <property type="project" value="UniProtKB-KW"/>
</dbReference>
<reference evidence="24 25" key="1">
    <citation type="submission" date="2018-12" db="EMBL/GenBank/DDBJ databases">
        <authorList>
            <consortium name="Pathogen Informatics"/>
        </authorList>
    </citation>
    <scope>NUCLEOTIDE SEQUENCE [LARGE SCALE GENOMIC DNA]</scope>
    <source>
        <strain evidence="24 25">NCTC12967</strain>
    </source>
</reference>
<evidence type="ECO:0000256" key="6">
    <source>
        <dbReference type="ARBA" id="ARBA00022679"/>
    </source>
</evidence>
<keyword evidence="11 22" id="KW-0472">Membrane</keyword>
<comment type="subcellular location">
    <subcellularLocation>
        <location evidence="1">Cell membrane</location>
        <topology evidence="1">Multi-pass membrane protein</topology>
    </subcellularLocation>
</comment>
<evidence type="ECO:0000256" key="12">
    <source>
        <dbReference type="ARBA" id="ARBA00023306"/>
    </source>
</evidence>
<keyword evidence="5" id="KW-0328">Glycosyltransferase</keyword>
<evidence type="ECO:0000256" key="5">
    <source>
        <dbReference type="ARBA" id="ARBA00022676"/>
    </source>
</evidence>
<comment type="similarity">
    <text evidence="16">Belongs to the SEDS family. FtsW subfamily.</text>
</comment>
<feature type="transmembrane region" description="Helical" evidence="22">
    <location>
        <begin position="356"/>
        <end position="378"/>
    </location>
</feature>
<evidence type="ECO:0000313" key="25">
    <source>
        <dbReference type="Proteomes" id="UP000273044"/>
    </source>
</evidence>
<keyword evidence="9" id="KW-0573">Peptidoglycan synthesis</keyword>
<dbReference type="AlphaFoldDB" id="A0A3N4D2F9"/>